<reference evidence="1 2" key="1">
    <citation type="journal article" date="2013" name="Curr. Biol.">
        <title>The Genome of the Foraminiferan Reticulomyxa filosa.</title>
        <authorList>
            <person name="Glockner G."/>
            <person name="Hulsmann N."/>
            <person name="Schleicher M."/>
            <person name="Noegel A.A."/>
            <person name="Eichinger L."/>
            <person name="Gallinger C."/>
            <person name="Pawlowski J."/>
            <person name="Sierra R."/>
            <person name="Euteneuer U."/>
            <person name="Pillet L."/>
            <person name="Moustafa A."/>
            <person name="Platzer M."/>
            <person name="Groth M."/>
            <person name="Szafranski K."/>
            <person name="Schliwa M."/>
        </authorList>
    </citation>
    <scope>NUCLEOTIDE SEQUENCE [LARGE SCALE GENOMIC DNA]</scope>
</reference>
<organism evidence="1 2">
    <name type="scientific">Reticulomyxa filosa</name>
    <dbReference type="NCBI Taxonomy" id="46433"/>
    <lineage>
        <taxon>Eukaryota</taxon>
        <taxon>Sar</taxon>
        <taxon>Rhizaria</taxon>
        <taxon>Retaria</taxon>
        <taxon>Foraminifera</taxon>
        <taxon>Monothalamids</taxon>
        <taxon>Reticulomyxidae</taxon>
        <taxon>Reticulomyxa</taxon>
    </lineage>
</organism>
<dbReference type="Proteomes" id="UP000023152">
    <property type="component" value="Unassembled WGS sequence"/>
</dbReference>
<comment type="caution">
    <text evidence="1">The sequence shown here is derived from an EMBL/GenBank/DDBJ whole genome shotgun (WGS) entry which is preliminary data.</text>
</comment>
<keyword evidence="2" id="KW-1185">Reference proteome</keyword>
<gene>
    <name evidence="1" type="ORF">RFI_25687</name>
</gene>
<dbReference type="AlphaFoldDB" id="X6MCS8"/>
<dbReference type="EMBL" id="ASPP01022151">
    <property type="protein sequence ID" value="ETO11689.1"/>
    <property type="molecule type" value="Genomic_DNA"/>
</dbReference>
<name>X6MCS8_RETFI</name>
<accession>X6MCS8</accession>
<sequence>MTKCGSKEAHAVLNQCIPLIHNEKTVIIGEKKAICKDCYKCIVPYTLVKQNRLYRFETISKYLIKPKSYLKTTTLSNGHKYSVCYHFYKKNYTNPFFKQNKKITTFDKIQLLQKLYLKKLYEILNNNQNKLTYYAYITSKSLHFNFSSNKYTKKYPIFHLIHHIRM</sequence>
<evidence type="ECO:0000313" key="1">
    <source>
        <dbReference type="EMBL" id="ETO11689.1"/>
    </source>
</evidence>
<evidence type="ECO:0000313" key="2">
    <source>
        <dbReference type="Proteomes" id="UP000023152"/>
    </source>
</evidence>
<proteinExistence type="predicted"/>
<protein>
    <submittedName>
        <fullName evidence="1">Uncharacterized protein</fullName>
    </submittedName>
</protein>